<proteinExistence type="inferred from homology"/>
<keyword evidence="12 19" id="KW-1133">Transmembrane helix</keyword>
<dbReference type="NCBIfam" id="TIGR00317">
    <property type="entry name" value="cobS"/>
    <property type="match status" value="1"/>
</dbReference>
<comment type="pathway">
    <text evidence="3 19">Cofactor biosynthesis; adenosylcobalamin biosynthesis; adenosylcobalamin from cob(II)yrinate a,c-diamide: step 7/7.</text>
</comment>
<feature type="transmembrane region" description="Helical" evidence="19">
    <location>
        <begin position="69"/>
        <end position="87"/>
    </location>
</feature>
<evidence type="ECO:0000256" key="10">
    <source>
        <dbReference type="ARBA" id="ARBA00022692"/>
    </source>
</evidence>
<keyword evidence="7 19" id="KW-1003">Cell membrane</keyword>
<dbReference type="EC" id="2.7.8.26" evidence="5 19"/>
<evidence type="ECO:0000256" key="15">
    <source>
        <dbReference type="ARBA" id="ARBA00032605"/>
    </source>
</evidence>
<evidence type="ECO:0000256" key="18">
    <source>
        <dbReference type="ARBA" id="ARBA00049504"/>
    </source>
</evidence>
<keyword evidence="21" id="KW-1185">Reference proteome</keyword>
<keyword evidence="9 19" id="KW-0808">Transferase</keyword>
<protein>
    <recommendedName>
        <fullName evidence="6 19">Adenosylcobinamide-GDP ribazoletransferase</fullName>
        <ecNumber evidence="5 19">2.7.8.26</ecNumber>
    </recommendedName>
    <alternativeName>
        <fullName evidence="16 19">Cobalamin synthase</fullName>
    </alternativeName>
    <alternativeName>
        <fullName evidence="15 19">Cobalamin-5'-phosphate synthase</fullName>
    </alternativeName>
</protein>
<evidence type="ECO:0000256" key="2">
    <source>
        <dbReference type="ARBA" id="ARBA00004651"/>
    </source>
</evidence>
<feature type="transmembrane region" description="Helical" evidence="19">
    <location>
        <begin position="143"/>
        <end position="166"/>
    </location>
</feature>
<dbReference type="PANTHER" id="PTHR34148">
    <property type="entry name" value="ADENOSYLCOBINAMIDE-GDP RIBAZOLETRANSFERASE"/>
    <property type="match status" value="1"/>
</dbReference>
<gene>
    <name evidence="19" type="primary">cobS</name>
    <name evidence="20" type="ORF">H8K47_15165</name>
</gene>
<dbReference type="Pfam" id="PF02654">
    <property type="entry name" value="CobS"/>
    <property type="match status" value="1"/>
</dbReference>
<evidence type="ECO:0000256" key="1">
    <source>
        <dbReference type="ARBA" id="ARBA00001946"/>
    </source>
</evidence>
<dbReference type="PANTHER" id="PTHR34148:SF1">
    <property type="entry name" value="ADENOSYLCOBINAMIDE-GDP RIBAZOLETRANSFERASE"/>
    <property type="match status" value="1"/>
</dbReference>
<evidence type="ECO:0000256" key="5">
    <source>
        <dbReference type="ARBA" id="ARBA00013200"/>
    </source>
</evidence>
<dbReference type="HAMAP" id="MF_00719">
    <property type="entry name" value="CobS"/>
    <property type="match status" value="1"/>
</dbReference>
<feature type="transmembrane region" description="Helical" evidence="19">
    <location>
        <begin position="117"/>
        <end position="137"/>
    </location>
</feature>
<comment type="catalytic activity">
    <reaction evidence="18 19">
        <text>alpha-ribazole 5'-phosphate + adenosylcob(III)inamide-GDP = adenosylcob(III)alamin 5'-phosphate + GMP + H(+)</text>
        <dbReference type="Rhea" id="RHEA:23560"/>
        <dbReference type="ChEBI" id="CHEBI:15378"/>
        <dbReference type="ChEBI" id="CHEBI:57918"/>
        <dbReference type="ChEBI" id="CHEBI:58115"/>
        <dbReference type="ChEBI" id="CHEBI:60487"/>
        <dbReference type="ChEBI" id="CHEBI:60493"/>
        <dbReference type="EC" id="2.7.8.26"/>
    </reaction>
</comment>
<feature type="transmembrane region" description="Helical" evidence="19">
    <location>
        <begin position="187"/>
        <end position="206"/>
    </location>
</feature>
<evidence type="ECO:0000256" key="4">
    <source>
        <dbReference type="ARBA" id="ARBA00010561"/>
    </source>
</evidence>
<evidence type="ECO:0000256" key="13">
    <source>
        <dbReference type="ARBA" id="ARBA00023136"/>
    </source>
</evidence>
<dbReference type="GO" id="GO:0009236">
    <property type="term" value="P:cobalamin biosynthetic process"/>
    <property type="evidence" value="ECO:0007669"/>
    <property type="project" value="UniProtKB-UniRule"/>
</dbReference>
<dbReference type="Proteomes" id="UP000612361">
    <property type="component" value="Unassembled WGS sequence"/>
</dbReference>
<keyword evidence="10 19" id="KW-0812">Transmembrane</keyword>
<keyword evidence="11 19" id="KW-0460">Magnesium</keyword>
<dbReference type="AlphaFoldDB" id="A0A923I2X8"/>
<reference evidence="20" key="1">
    <citation type="submission" date="2020-08" db="EMBL/GenBank/DDBJ databases">
        <title>Novel species isolated from subtropical streams in China.</title>
        <authorList>
            <person name="Lu H."/>
        </authorList>
    </citation>
    <scope>NUCLEOTIDE SEQUENCE</scope>
    <source>
        <strain evidence="20">CY7W</strain>
    </source>
</reference>
<evidence type="ECO:0000313" key="20">
    <source>
        <dbReference type="EMBL" id="MBC3936706.1"/>
    </source>
</evidence>
<feature type="transmembrane region" description="Helical" evidence="19">
    <location>
        <begin position="12"/>
        <end position="32"/>
    </location>
</feature>
<keyword evidence="8 19" id="KW-0169">Cobalamin biosynthesis</keyword>
<comment type="similarity">
    <text evidence="4 19">Belongs to the CobS family.</text>
</comment>
<accession>A0A923I2X8</accession>
<feature type="transmembrane region" description="Helical" evidence="19">
    <location>
        <begin position="212"/>
        <end position="231"/>
    </location>
</feature>
<evidence type="ECO:0000256" key="8">
    <source>
        <dbReference type="ARBA" id="ARBA00022573"/>
    </source>
</evidence>
<evidence type="ECO:0000256" key="6">
    <source>
        <dbReference type="ARBA" id="ARBA00015850"/>
    </source>
</evidence>
<dbReference type="GO" id="GO:0005886">
    <property type="term" value="C:plasma membrane"/>
    <property type="evidence" value="ECO:0007669"/>
    <property type="project" value="UniProtKB-SubCell"/>
</dbReference>
<dbReference type="GO" id="GO:0051073">
    <property type="term" value="F:adenosylcobinamide-GDP ribazoletransferase activity"/>
    <property type="evidence" value="ECO:0007669"/>
    <property type="project" value="UniProtKB-UniRule"/>
</dbReference>
<evidence type="ECO:0000256" key="17">
    <source>
        <dbReference type="ARBA" id="ARBA00048623"/>
    </source>
</evidence>
<dbReference type="GO" id="GO:0008818">
    <property type="term" value="F:cobalamin 5'-phosphate synthase activity"/>
    <property type="evidence" value="ECO:0007669"/>
    <property type="project" value="UniProtKB-UniRule"/>
</dbReference>
<dbReference type="InterPro" id="IPR003805">
    <property type="entry name" value="CobS"/>
</dbReference>
<evidence type="ECO:0000256" key="16">
    <source>
        <dbReference type="ARBA" id="ARBA00032853"/>
    </source>
</evidence>
<evidence type="ECO:0000313" key="21">
    <source>
        <dbReference type="Proteomes" id="UP000612361"/>
    </source>
</evidence>
<comment type="function">
    <text evidence="14 19">Joins adenosylcobinamide-GDP and alpha-ribazole to generate adenosylcobalamin (Ado-cobalamin). Also synthesizes adenosylcobalamin 5'-phosphate from adenosylcobinamide-GDP and alpha-ribazole 5'-phosphate.</text>
</comment>
<dbReference type="EMBL" id="JACOGG010000019">
    <property type="protein sequence ID" value="MBC3936706.1"/>
    <property type="molecule type" value="Genomic_DNA"/>
</dbReference>
<feature type="transmembrane region" description="Helical" evidence="19">
    <location>
        <begin position="44"/>
        <end position="63"/>
    </location>
</feature>
<evidence type="ECO:0000256" key="19">
    <source>
        <dbReference type="HAMAP-Rule" id="MF_00719"/>
    </source>
</evidence>
<keyword evidence="13 19" id="KW-0472">Membrane</keyword>
<dbReference type="RefSeq" id="WP_186882247.1">
    <property type="nucleotide sequence ID" value="NZ_JACOGG010000019.1"/>
</dbReference>
<evidence type="ECO:0000256" key="3">
    <source>
        <dbReference type="ARBA" id="ARBA00004663"/>
    </source>
</evidence>
<sequence>MTTLRIQLLHQLRLFFIALQFFTRIPIPAWVGFDAAWLHQASRYFPAVGWVVGAVSASVYIAAAQWWPNAIAILLSMIAGILLTGAFHEDGFADVCDGFGGGMTAQRTLDIMKDSRVGAYGAIGIFLMLLSKFALLFSLPLVLVVPALLIAHPLSRLLSCSLIWLLSYARDEGKAKPLAQHMSSNEFGLACLTVIIPAGAILLWQPVVVERLLPALVLMLMAAFWMARLFVRKVGGYTGDCLGAVQQVTEVAFYLGLLAHPVASAVV</sequence>
<comment type="subcellular location">
    <subcellularLocation>
        <location evidence="2 19">Cell membrane</location>
        <topology evidence="2 19">Multi-pass membrane protein</topology>
    </subcellularLocation>
</comment>
<name>A0A923I2X8_9BURK</name>
<evidence type="ECO:0000256" key="14">
    <source>
        <dbReference type="ARBA" id="ARBA00025228"/>
    </source>
</evidence>
<evidence type="ECO:0000256" key="11">
    <source>
        <dbReference type="ARBA" id="ARBA00022842"/>
    </source>
</evidence>
<evidence type="ECO:0000256" key="7">
    <source>
        <dbReference type="ARBA" id="ARBA00022475"/>
    </source>
</evidence>
<comment type="caution">
    <text evidence="20">The sequence shown here is derived from an EMBL/GenBank/DDBJ whole genome shotgun (WGS) entry which is preliminary data.</text>
</comment>
<comment type="catalytic activity">
    <reaction evidence="17 19">
        <text>alpha-ribazole + adenosylcob(III)inamide-GDP = adenosylcob(III)alamin + GMP + H(+)</text>
        <dbReference type="Rhea" id="RHEA:16049"/>
        <dbReference type="ChEBI" id="CHEBI:10329"/>
        <dbReference type="ChEBI" id="CHEBI:15378"/>
        <dbReference type="ChEBI" id="CHEBI:18408"/>
        <dbReference type="ChEBI" id="CHEBI:58115"/>
        <dbReference type="ChEBI" id="CHEBI:60487"/>
        <dbReference type="EC" id="2.7.8.26"/>
    </reaction>
</comment>
<evidence type="ECO:0000256" key="12">
    <source>
        <dbReference type="ARBA" id="ARBA00022989"/>
    </source>
</evidence>
<comment type="cofactor">
    <cofactor evidence="1 19">
        <name>Mg(2+)</name>
        <dbReference type="ChEBI" id="CHEBI:18420"/>
    </cofactor>
</comment>
<organism evidence="20 21">
    <name type="scientific">Undibacterium rugosum</name>
    <dbReference type="NCBI Taxonomy" id="2762291"/>
    <lineage>
        <taxon>Bacteria</taxon>
        <taxon>Pseudomonadati</taxon>
        <taxon>Pseudomonadota</taxon>
        <taxon>Betaproteobacteria</taxon>
        <taxon>Burkholderiales</taxon>
        <taxon>Oxalobacteraceae</taxon>
        <taxon>Undibacterium</taxon>
    </lineage>
</organism>
<dbReference type="NCBIfam" id="NF001277">
    <property type="entry name" value="PRK00235.1-3"/>
    <property type="match status" value="1"/>
</dbReference>
<evidence type="ECO:0000256" key="9">
    <source>
        <dbReference type="ARBA" id="ARBA00022679"/>
    </source>
</evidence>